<dbReference type="Pfam" id="PF13229">
    <property type="entry name" value="Beta_helix"/>
    <property type="match status" value="1"/>
</dbReference>
<protein>
    <submittedName>
        <fullName evidence="5">DUF4465 domain-containing protein</fullName>
    </submittedName>
</protein>
<organism evidence="5 6">
    <name type="scientific">Marseilla massiliensis</name>
    <dbReference type="NCBI Taxonomy" id="1841864"/>
    <lineage>
        <taxon>Bacteria</taxon>
        <taxon>Pseudomonadati</taxon>
        <taxon>Bacteroidota</taxon>
        <taxon>Bacteroidia</taxon>
        <taxon>Bacteroidales</taxon>
        <taxon>Prevotellaceae</taxon>
        <taxon>Marseilla</taxon>
    </lineage>
</organism>
<keyword evidence="1" id="KW-0677">Repeat</keyword>
<evidence type="ECO:0000313" key="5">
    <source>
        <dbReference type="EMBL" id="MBM6662781.1"/>
    </source>
</evidence>
<dbReference type="SUPFAM" id="SSF51126">
    <property type="entry name" value="Pectin lyase-like"/>
    <property type="match status" value="1"/>
</dbReference>
<gene>
    <name evidence="5" type="ORF">H6B30_13695</name>
</gene>
<dbReference type="InterPro" id="IPR012334">
    <property type="entry name" value="Pectin_lyas_fold"/>
</dbReference>
<feature type="chain" id="PRO_5037391879" evidence="2">
    <location>
        <begin position="24"/>
        <end position="2183"/>
    </location>
</feature>
<dbReference type="Pfam" id="PF14873">
    <property type="entry name" value="BNR_assoc_N"/>
    <property type="match status" value="1"/>
</dbReference>
<dbReference type="Gene3D" id="2.60.120.1350">
    <property type="entry name" value="Protein of unknown function DUF4465"/>
    <property type="match status" value="1"/>
</dbReference>
<evidence type="ECO:0000259" key="3">
    <source>
        <dbReference type="Pfam" id="PF13229"/>
    </source>
</evidence>
<dbReference type="PANTHER" id="PTHR24251">
    <property type="entry name" value="OVOCHYMASE-RELATED"/>
    <property type="match status" value="1"/>
</dbReference>
<evidence type="ECO:0000256" key="1">
    <source>
        <dbReference type="ARBA" id="ARBA00022737"/>
    </source>
</evidence>
<sequence>MKKKVYSFVLSLVAALAAVPAWGQDATGGTVTQPRFGKQTVTVQTGQELTFYDPKGTAGIESNAANNTQSLTVFKPAEKGMAVQVTFDKTDVTSDYGGYYGRVYVYNGDPDAGNTFKWASSITEVTSSSTMPEGDVIEVLDGKYTAKTYYSTAADGSLSVGMLWRYAAACEGWTARVSCIKLEDMKVSGAGSSYAAVTPSPTGKAAVALASVYVTAEGVLNADRLTSITFTMARNEGMIDPLSVKVYEGELASCSGATPIEASVEATGGSYRITLDRPLQSGRNALTLAADISPEAEVGAKVELDVTAVATAAMPGGVAGFVRATPVAVANPAILLMAEGQAKANVGETPLAFYDDGGPEGKVTAKFQGTMTLLPTVEGKKVQVDFSRVKLSEGTIYYQYLNVYNGATADPAQLIRRVKSGEKATIHSTSADGALTVELGNNGTSYTADGFEATVSLFTPQPMTADNIAVSQASGQTVCAGDTGQPLLRVNIHTSNTEPPLKAGTFAFNANGTHATIKAAALYYTGADEAFSTKNEVGRTEVTADAFSIKPADGVTLKEGDNYFWLACDVADDATNGQAADAALATVELNGRAEAVAEGNPEGDRKVENIVYSHAGQGTVTKAVNGSLELRTKPRSEYSENYEAGADVRTNVFVPMHEGNVCQIDFSAFDLYYASASYGVKADFRVYSGQGTKGELLWKLDNPDDKQKGPGRALRSTAADGSLTVVFSPTDGTLYYTATGFKATVSEYKSQPMDIEKVEVTHTTTDIMPSGATAQALLTINVVAKGDQQAKALEAVTIDTKGCGAAIAKASLYYVGHADANPAPDAAPAGSAQPATGSETMVIRLDEPVQLAEGNNFFRLCIDLGDAAKAGDNIDAAVTAVTAGGKQTEVAAGDPDGSRTVKDMLLLQQGDNGEVKLKAATNLMVYDDGGENEPASMKFDGKVTFAPAVQGESVKLKVKAADLNCTDTLYVYAGSTTDKDSLMLAMQCYDKLPADIVSTSPSGKLTVRYVVRSGYSAPDGFAIEAVSYMRKALGVASVNTAIIAPEAVTRGQDDVLMMRVDVDVEGDYGQVDINSMALGATGAEALSQVTVYTTDTIGNFAPFTVFGRAQAAPYNVTGNYTITAAGTYRFWVAAAIATEAATGTPVSMTLDNVATSLGQNRPATGLTATTAVRDGASGTLTVGQGKQYPTIQAAVDAIAGGIEGPVNISIARGIYNEVVRVPYIPGTSERNTVTIQSETGNYNDVKLYHNQYSDPGYSDDKMNREYGVLTIDGADYVTVRGIEMTTTDLTYPGIAFVKGASRHVTIDSCYIHAETTTTYSQNINLVYTYARDEANCNNDYLTVANCLLEGGYIGVRMGGTSTVRLPKERGGVIEGNTLRNQGSKAIYAMDELGAKIRRNRIENTVSTASGFQGFDGQLRDAHPESMVIEGNIFDLATPGGAIAINPRKLTGTPEAPVIIANNEIKVKGNNASSAGIKLGSAGEHVIVAHNTVLATGTNVGAALWINATMTADVTVANNILQNHTKGYAYRLYNADAAKNIAFRSNAAFTSGKVFAYNRADIATPDGWQELSGETGGVADSVAFLSDVILEPAAGGNLLTAVPLQAVTTDINGKPRAQQPTIGAYEYNAQDAAPAMAEGYPAVAATTDTSAIIAVKTDIAATVYITVRPESAPAPTPAEMTADGCTELTLYAGREAAASTDTLTTGSRYVAYAMAVSLRGTAGNVVAGKPFVATGEAIVEAPNTGVVAEGCTVEAGTEATLTAYVTDGTAPFTLTWTNGRHEQIATTTLDEIDVATVGYTPSECDLYYVTVTDANGKQASDTCRVIVTGKAVAATMDNLWLAAESAWAGPDTKGEEVTGTYFDRQMAGSFVSGSYAFSNNYSLDYGSWSGFAYSNRTSTSFKTLDDQYNSAVGSGHDGSANYAVAYGNGTISVLNNAEGDTIRGMYITNNAYAVSSIVNGDSYAKPFADGSYLKVLFTGTHADGSVVTVEHYLADYTQASEADHYYLDTWQWVDLRSLGRVVKVDFTIDGSDKSGGYLNTPAYFCLDDLNGERKVTRAATQAERSVDASPFFSFSANEGTIAYALPDAPYDSKYDGVTLTADGRLSLPDGAEGRTEIVVSATQRGKTEFVSIPFDIASAIGGPAAPATTTESRHDLGGRRTGKATKGIVIIRTTDGQVRKEVAR</sequence>
<proteinExistence type="predicted"/>
<dbReference type="Proteomes" id="UP000764045">
    <property type="component" value="Unassembled WGS sequence"/>
</dbReference>
<dbReference type="InterPro" id="IPR027828">
    <property type="entry name" value="DUF4465"/>
</dbReference>
<dbReference type="RefSeq" id="WP_205111533.1">
    <property type="nucleotide sequence ID" value="NZ_JACJJL010000029.1"/>
</dbReference>
<dbReference type="Gene3D" id="2.60.40.1290">
    <property type="match status" value="2"/>
</dbReference>
<feature type="domain" description="Right handed beta helix" evidence="3">
    <location>
        <begin position="1339"/>
        <end position="1492"/>
    </location>
</feature>
<accession>A0A938WPV7</accession>
<keyword evidence="6" id="KW-1185">Reference proteome</keyword>
<feature type="signal peptide" evidence="2">
    <location>
        <begin position="1"/>
        <end position="23"/>
    </location>
</feature>
<dbReference type="Gene3D" id="2.160.20.10">
    <property type="entry name" value="Single-stranded right-handed beta-helix, Pectin lyase-like"/>
    <property type="match status" value="1"/>
</dbReference>
<keyword evidence="2" id="KW-0732">Signal</keyword>
<evidence type="ECO:0000259" key="4">
    <source>
        <dbReference type="Pfam" id="PF14873"/>
    </source>
</evidence>
<evidence type="ECO:0000313" key="6">
    <source>
        <dbReference type="Proteomes" id="UP000764045"/>
    </source>
</evidence>
<reference evidence="5 6" key="1">
    <citation type="journal article" date="2021" name="Sci. Rep.">
        <title>The distribution of antibiotic resistance genes in chicken gut microbiota commensals.</title>
        <authorList>
            <person name="Juricova H."/>
            <person name="Matiasovicova J."/>
            <person name="Kubasova T."/>
            <person name="Cejkova D."/>
            <person name="Rychlik I."/>
        </authorList>
    </citation>
    <scope>NUCLEOTIDE SEQUENCE [LARGE SCALE GENOMIC DNA]</scope>
    <source>
        <strain evidence="5 6">An819</strain>
    </source>
</reference>
<dbReference type="InterPro" id="IPR039448">
    <property type="entry name" value="Beta_helix"/>
</dbReference>
<dbReference type="Pfam" id="PF14717">
    <property type="entry name" value="DUF4465"/>
    <property type="match status" value="1"/>
</dbReference>
<dbReference type="EMBL" id="JACJJL010000029">
    <property type="protein sequence ID" value="MBM6662781.1"/>
    <property type="molecule type" value="Genomic_DNA"/>
</dbReference>
<feature type="domain" description="Sialidase N-terminal" evidence="4">
    <location>
        <begin position="478"/>
        <end position="591"/>
    </location>
</feature>
<name>A0A938WPV7_9BACT</name>
<evidence type="ECO:0000256" key="2">
    <source>
        <dbReference type="SAM" id="SignalP"/>
    </source>
</evidence>
<dbReference type="InterPro" id="IPR006626">
    <property type="entry name" value="PbH1"/>
</dbReference>
<dbReference type="InterPro" id="IPR029456">
    <property type="entry name" value="Sialidase_N"/>
</dbReference>
<comment type="caution">
    <text evidence="5">The sequence shown here is derived from an EMBL/GenBank/DDBJ whole genome shotgun (WGS) entry which is preliminary data.</text>
</comment>
<dbReference type="SMART" id="SM00710">
    <property type="entry name" value="PbH1"/>
    <property type="match status" value="8"/>
</dbReference>
<dbReference type="InterPro" id="IPR011050">
    <property type="entry name" value="Pectin_lyase_fold/virulence"/>
</dbReference>